<gene>
    <name evidence="1" type="ORF">ACFQ3J_24520</name>
</gene>
<comment type="caution">
    <text evidence="1">The sequence shown here is derived from an EMBL/GenBank/DDBJ whole genome shotgun (WGS) entry which is preliminary data.</text>
</comment>
<name>A0ABW3PVB0_9BACL</name>
<organism evidence="1 2">
    <name type="scientific">Paenibacillus provencensis</name>
    <dbReference type="NCBI Taxonomy" id="441151"/>
    <lineage>
        <taxon>Bacteria</taxon>
        <taxon>Bacillati</taxon>
        <taxon>Bacillota</taxon>
        <taxon>Bacilli</taxon>
        <taxon>Bacillales</taxon>
        <taxon>Paenibacillaceae</taxon>
        <taxon>Paenibacillus</taxon>
    </lineage>
</organism>
<evidence type="ECO:0000313" key="2">
    <source>
        <dbReference type="Proteomes" id="UP001597169"/>
    </source>
</evidence>
<dbReference type="RefSeq" id="WP_090727600.1">
    <property type="nucleotide sequence ID" value="NZ_JBHTKX010000008.1"/>
</dbReference>
<evidence type="ECO:0000313" key="1">
    <source>
        <dbReference type="EMBL" id="MFD1131289.1"/>
    </source>
</evidence>
<dbReference type="EMBL" id="JBHTKX010000008">
    <property type="protein sequence ID" value="MFD1131289.1"/>
    <property type="molecule type" value="Genomic_DNA"/>
</dbReference>
<dbReference type="Proteomes" id="UP001597169">
    <property type="component" value="Unassembled WGS sequence"/>
</dbReference>
<proteinExistence type="predicted"/>
<protein>
    <submittedName>
        <fullName evidence="1">Uncharacterized protein</fullName>
    </submittedName>
</protein>
<reference evidence="2" key="1">
    <citation type="journal article" date="2019" name="Int. J. Syst. Evol. Microbiol.">
        <title>The Global Catalogue of Microorganisms (GCM) 10K type strain sequencing project: providing services to taxonomists for standard genome sequencing and annotation.</title>
        <authorList>
            <consortium name="The Broad Institute Genomics Platform"/>
            <consortium name="The Broad Institute Genome Sequencing Center for Infectious Disease"/>
            <person name="Wu L."/>
            <person name="Ma J."/>
        </authorList>
    </citation>
    <scope>NUCLEOTIDE SEQUENCE [LARGE SCALE GENOMIC DNA]</scope>
    <source>
        <strain evidence="2">CCUG 53519</strain>
    </source>
</reference>
<keyword evidence="2" id="KW-1185">Reference proteome</keyword>
<accession>A0ABW3PVB0</accession>
<sequence length="113" mass="13179">MNLDKFHEVIEKSAISPEVADRKEGVMVPLMHVFHWGTYRHQRFGDVDFSSFTYDQAVMAMEQALFLRTGDESEENEAEENRENLVVQVARIADFKDRVKGIQSSINRKRKFV</sequence>